<dbReference type="KEGG" id="vg:955164"/>
<keyword evidence="1" id="KW-0812">Transmembrane</keyword>
<dbReference type="Proteomes" id="UP000232784">
    <property type="component" value="Segment"/>
</dbReference>
<evidence type="ECO:0000313" key="2">
    <source>
        <dbReference type="EMBL" id="AAN04424.1"/>
    </source>
</evidence>
<keyword evidence="3" id="KW-1185">Reference proteome</keyword>
<evidence type="ECO:0000313" key="3">
    <source>
        <dbReference type="Proteomes" id="UP000232784"/>
    </source>
</evidence>
<dbReference type="EMBL" id="AF451898">
    <property type="protein sequence ID" value="AAN04424.1"/>
    <property type="molecule type" value="Genomic_DNA"/>
</dbReference>
<name>Q8JKI1_9VIRU</name>
<reference evidence="2 3" key="1">
    <citation type="journal article" date="2002" name="J. Virol.">
        <title>Analysis of the complete genome sequence of the Hz-1 virus suggests that it is related to members of the Baculoviridae.</title>
        <authorList>
            <person name="Cheng C.H."/>
            <person name="Liu S.M."/>
            <person name="Chow T.Y."/>
            <person name="Hsiao Y.Y."/>
            <person name="Wang D.P."/>
            <person name="Huang J.J."/>
            <person name="Chen H.H."/>
        </authorList>
    </citation>
    <scope>NUCLEOTIDE SEQUENCE [LARGE SCALE GENOMIC DNA]</scope>
</reference>
<feature type="transmembrane region" description="Helical" evidence="1">
    <location>
        <begin position="12"/>
        <end position="30"/>
    </location>
</feature>
<keyword evidence="1" id="KW-0472">Membrane</keyword>
<sequence length="78" mass="9468">MTSWSLCTYSCLLTYLGTYLFTYLLTYLLYKYRLANKHYITSRLYSFANCKCYNYIKLSQLILQLSKNIIYQTYHQQV</sequence>
<organism evidence="2 3">
    <name type="scientific">Heliothis zea nudivirus 1</name>
    <dbReference type="NCBI Taxonomy" id="3116536"/>
    <lineage>
        <taxon>Viruses</taxon>
        <taxon>Viruses incertae sedis</taxon>
        <taxon>Naldaviricetes</taxon>
        <taxon>Lefavirales</taxon>
        <taxon>Nudiviridae</taxon>
        <taxon>Betanudivirus</taxon>
        <taxon>Betanudivirus hezeae</taxon>
    </lineage>
</organism>
<evidence type="ECO:0000256" key="1">
    <source>
        <dbReference type="SAM" id="Phobius"/>
    </source>
</evidence>
<accession>Q8JKI1</accession>
<gene>
    <name evidence="2" type="primary">orf132</name>
</gene>
<proteinExistence type="predicted"/>
<protein>
    <submittedName>
        <fullName evidence="2">Orf132</fullName>
    </submittedName>
</protein>
<keyword evidence="1" id="KW-1133">Transmembrane helix</keyword>